<dbReference type="InterPro" id="IPR027417">
    <property type="entry name" value="P-loop_NTPase"/>
</dbReference>
<dbReference type="GO" id="GO:0005524">
    <property type="term" value="F:ATP binding"/>
    <property type="evidence" value="ECO:0007669"/>
    <property type="project" value="UniProtKB-KW"/>
</dbReference>
<keyword evidence="7" id="KW-0067">ATP-binding</keyword>
<dbReference type="GO" id="GO:0035861">
    <property type="term" value="C:site of double-strand break"/>
    <property type="evidence" value="ECO:0007669"/>
    <property type="project" value="TreeGrafter"/>
</dbReference>
<dbReference type="GO" id="GO:0030915">
    <property type="term" value="C:Smc5-Smc6 complex"/>
    <property type="evidence" value="ECO:0007669"/>
    <property type="project" value="TreeGrafter"/>
</dbReference>
<keyword evidence="5" id="KW-0547">Nucleotide-binding</keyword>
<gene>
    <name evidence="13" type="ORF">LC_TR13308_c2_g1_i1_g.46307</name>
</gene>
<dbReference type="Gene3D" id="1.10.287.1490">
    <property type="match status" value="1"/>
</dbReference>
<evidence type="ECO:0000256" key="7">
    <source>
        <dbReference type="ARBA" id="ARBA00022840"/>
    </source>
</evidence>
<keyword evidence="6" id="KW-0227">DNA damage</keyword>
<dbReference type="SUPFAM" id="SSF52540">
    <property type="entry name" value="P-loop containing nucleoside triphosphate hydrolases"/>
    <property type="match status" value="1"/>
</dbReference>
<dbReference type="EMBL" id="GEVK01018706">
    <property type="protein sequence ID" value="JAU34126.1"/>
    <property type="molecule type" value="Transcribed_RNA"/>
</dbReference>
<dbReference type="PANTHER" id="PTHR19306:SF6">
    <property type="entry name" value="STRUCTURAL MAINTENANCE OF CHROMOSOMES PROTEIN 6"/>
    <property type="match status" value="1"/>
</dbReference>
<evidence type="ECO:0000256" key="9">
    <source>
        <dbReference type="ARBA" id="ARBA00023172"/>
    </source>
</evidence>
<dbReference type="AlphaFoldDB" id="A0A1J3ES36"/>
<evidence type="ECO:0000256" key="5">
    <source>
        <dbReference type="ARBA" id="ARBA00022741"/>
    </source>
</evidence>
<keyword evidence="10" id="KW-0234">DNA repair</keyword>
<dbReference type="GO" id="GO:0003697">
    <property type="term" value="F:single-stranded DNA binding"/>
    <property type="evidence" value="ECO:0007669"/>
    <property type="project" value="TreeGrafter"/>
</dbReference>
<evidence type="ECO:0000256" key="6">
    <source>
        <dbReference type="ARBA" id="ARBA00022763"/>
    </source>
</evidence>
<protein>
    <submittedName>
        <fullName evidence="13">Structural maintenance of chromosomes protein 6A</fullName>
    </submittedName>
</protein>
<dbReference type="GO" id="GO:0005634">
    <property type="term" value="C:nucleus"/>
    <property type="evidence" value="ECO:0007669"/>
    <property type="project" value="UniProtKB-SubCell"/>
</dbReference>
<accession>A0A1J3ES36</accession>
<evidence type="ECO:0000256" key="8">
    <source>
        <dbReference type="ARBA" id="ARBA00023054"/>
    </source>
</evidence>
<keyword evidence="4" id="KW-0158">Chromosome</keyword>
<evidence type="ECO:0000256" key="4">
    <source>
        <dbReference type="ARBA" id="ARBA00022454"/>
    </source>
</evidence>
<evidence type="ECO:0000256" key="2">
    <source>
        <dbReference type="ARBA" id="ARBA00004286"/>
    </source>
</evidence>
<dbReference type="GO" id="GO:0000724">
    <property type="term" value="P:double-strand break repair via homologous recombination"/>
    <property type="evidence" value="ECO:0007669"/>
    <property type="project" value="TreeGrafter"/>
</dbReference>
<comment type="similarity">
    <text evidence="3">Belongs to the SMC family. SMC6 subfamily.</text>
</comment>
<dbReference type="Gene3D" id="3.40.50.300">
    <property type="entry name" value="P-loop containing nucleotide triphosphate hydrolases"/>
    <property type="match status" value="1"/>
</dbReference>
<evidence type="ECO:0000313" key="13">
    <source>
        <dbReference type="EMBL" id="JAU34126.1"/>
    </source>
</evidence>
<comment type="subcellular location">
    <subcellularLocation>
        <location evidence="2">Chromosome</location>
    </subcellularLocation>
    <subcellularLocation>
        <location evidence="1">Nucleus</location>
    </subcellularLocation>
</comment>
<dbReference type="PANTHER" id="PTHR19306">
    <property type="entry name" value="STRUCTURAL MAINTENANCE OF CHROMOSOMES 5,6 SMC5, SMC6"/>
    <property type="match status" value="1"/>
</dbReference>
<name>A0A1J3ES36_NOCCA</name>
<keyword evidence="11" id="KW-0539">Nucleus</keyword>
<keyword evidence="8 12" id="KW-0175">Coiled coil</keyword>
<proteinExistence type="inferred from homology"/>
<feature type="coiled-coil region" evidence="12">
    <location>
        <begin position="87"/>
        <end position="281"/>
    </location>
</feature>
<organism evidence="13">
    <name type="scientific">Noccaea caerulescens</name>
    <name type="common">Alpine penny-cress</name>
    <name type="synonym">Thlaspi caerulescens</name>
    <dbReference type="NCBI Taxonomy" id="107243"/>
    <lineage>
        <taxon>Eukaryota</taxon>
        <taxon>Viridiplantae</taxon>
        <taxon>Streptophyta</taxon>
        <taxon>Embryophyta</taxon>
        <taxon>Tracheophyta</taxon>
        <taxon>Spermatophyta</taxon>
        <taxon>Magnoliopsida</taxon>
        <taxon>eudicotyledons</taxon>
        <taxon>Gunneridae</taxon>
        <taxon>Pentapetalae</taxon>
        <taxon>rosids</taxon>
        <taxon>malvids</taxon>
        <taxon>Brassicales</taxon>
        <taxon>Brassicaceae</taxon>
        <taxon>Coluteocarpeae</taxon>
        <taxon>Noccaea</taxon>
    </lineage>
</organism>
<keyword evidence="9" id="KW-0233">DNA recombination</keyword>
<dbReference type="GO" id="GO:0003684">
    <property type="term" value="F:damaged DNA binding"/>
    <property type="evidence" value="ECO:0007669"/>
    <property type="project" value="TreeGrafter"/>
</dbReference>
<evidence type="ECO:0000256" key="11">
    <source>
        <dbReference type="ARBA" id="ARBA00023242"/>
    </source>
</evidence>
<evidence type="ECO:0000256" key="3">
    <source>
        <dbReference type="ARBA" id="ARBA00006793"/>
    </source>
</evidence>
<reference evidence="13" key="1">
    <citation type="submission" date="2016-07" db="EMBL/GenBank/DDBJ databases">
        <title>De novo transcriptome assembly of four accessions of the metal hyperaccumulator plant Noccaea caerulescens.</title>
        <authorList>
            <person name="Blande D."/>
            <person name="Halimaa P."/>
            <person name="Tervahauta A.I."/>
            <person name="Aarts M.G."/>
            <person name="Karenlampi S.O."/>
        </authorList>
    </citation>
    <scope>NUCLEOTIDE SEQUENCE</scope>
</reference>
<evidence type="ECO:0000256" key="12">
    <source>
        <dbReference type="SAM" id="Coils"/>
    </source>
</evidence>
<evidence type="ECO:0000256" key="1">
    <source>
        <dbReference type="ARBA" id="ARBA00004123"/>
    </source>
</evidence>
<evidence type="ECO:0000256" key="10">
    <source>
        <dbReference type="ARBA" id="ARBA00023204"/>
    </source>
</evidence>
<sequence>MLPQTEHPTILSVLHSENPTVLNVLVDLSGVERQVLAESYEIGKTVAFGRRLENLKEVYTMDGYRMFSRGRVQTTLPPRPRRPTRLCASFDDQIKDLEVEASKEQSEIQECRGQKREAEKNLEGLASNMRRLKKQRTQLERDLTRKELEMQDLKNSVAVETKASPTSSVDEIHLEIMKSQEEIAEKESLLEKLEDSLTEAELKANELKASFENLYESAKAEIDALEEAENELKEIEKELQSSEAEKNHYEDLMKLKVLPEIKVAEAIYEELQVKRQESNEKASIICPESEITALGPWDQEATPLQLSAQINKINHRLKREREKYPESIDDLRTMHEEKEHKIGKKRKTYKSFREKLKVCKDAVDSRWRKLQRNKDLIKRELTWQFNARLRNKGITGQIRVSYEDKTLSMEVKMPQDASSSAVRDTRGLSGGERSFSTLCFALALHNMTEAPIRAMDEFDVFMDAVSRKISLDTLVDFALKQGSQWMFITPHDINMVKSHERIKKQQMAAPRS</sequence>